<evidence type="ECO:0000259" key="5">
    <source>
        <dbReference type="PROSITE" id="PS50048"/>
    </source>
</evidence>
<dbReference type="AlphaFoldDB" id="A0A168ET29"/>
<dbReference type="GO" id="GO:0005634">
    <property type="term" value="C:nucleus"/>
    <property type="evidence" value="ECO:0007669"/>
    <property type="project" value="UniProtKB-SubCell"/>
</dbReference>
<feature type="region of interest" description="Disordered" evidence="4">
    <location>
        <begin position="1"/>
        <end position="21"/>
    </location>
</feature>
<name>A0A168ET29_CORFA</name>
<dbReference type="GO" id="GO:0003677">
    <property type="term" value="F:DNA binding"/>
    <property type="evidence" value="ECO:0007669"/>
    <property type="project" value="InterPro"/>
</dbReference>
<evidence type="ECO:0000256" key="2">
    <source>
        <dbReference type="ARBA" id="ARBA00022723"/>
    </source>
</evidence>
<reference evidence="6 7" key="1">
    <citation type="journal article" date="2016" name="Genome Biol. Evol.">
        <title>Divergent and convergent evolution of fungal pathogenicity.</title>
        <authorList>
            <person name="Shang Y."/>
            <person name="Xiao G."/>
            <person name="Zheng P."/>
            <person name="Cen K."/>
            <person name="Zhan S."/>
            <person name="Wang C."/>
        </authorList>
    </citation>
    <scope>NUCLEOTIDE SEQUENCE [LARGE SCALE GENOMIC DNA]</scope>
    <source>
        <strain evidence="6 7">ARSEF 2679</strain>
    </source>
</reference>
<evidence type="ECO:0000256" key="4">
    <source>
        <dbReference type="SAM" id="MobiDB-lite"/>
    </source>
</evidence>
<dbReference type="InterPro" id="IPR007219">
    <property type="entry name" value="XnlR_reg_dom"/>
</dbReference>
<dbReference type="PANTHER" id="PTHR31001">
    <property type="entry name" value="UNCHARACTERIZED TRANSCRIPTIONAL REGULATORY PROTEIN"/>
    <property type="match status" value="1"/>
</dbReference>
<dbReference type="Proteomes" id="UP000076744">
    <property type="component" value="Unassembled WGS sequence"/>
</dbReference>
<dbReference type="GO" id="GO:0000981">
    <property type="term" value="F:DNA-binding transcription factor activity, RNA polymerase II-specific"/>
    <property type="evidence" value="ECO:0007669"/>
    <property type="project" value="InterPro"/>
</dbReference>
<feature type="domain" description="Zn(2)-C6 fungal-type" evidence="5">
    <location>
        <begin position="21"/>
        <end position="53"/>
    </location>
</feature>
<dbReference type="PANTHER" id="PTHR31001:SF40">
    <property type="entry name" value="ZN(II)2CYS6 TRANSCRIPTION FACTOR (EUROFUNG)"/>
    <property type="match status" value="1"/>
</dbReference>
<feature type="compositionally biased region" description="Low complexity" evidence="4">
    <location>
        <begin position="67"/>
        <end position="85"/>
    </location>
</feature>
<dbReference type="RefSeq" id="XP_018709139.1">
    <property type="nucleotide sequence ID" value="XM_018844689.1"/>
</dbReference>
<dbReference type="GO" id="GO:0008270">
    <property type="term" value="F:zinc ion binding"/>
    <property type="evidence" value="ECO:0007669"/>
    <property type="project" value="InterPro"/>
</dbReference>
<dbReference type="Pfam" id="PF00172">
    <property type="entry name" value="Zn_clus"/>
    <property type="match status" value="1"/>
</dbReference>
<accession>A0A168ET29</accession>
<keyword evidence="7" id="KW-1185">Reference proteome</keyword>
<dbReference type="OrthoDB" id="4898680at2759"/>
<dbReference type="GeneID" id="30017374"/>
<dbReference type="InterPro" id="IPR036864">
    <property type="entry name" value="Zn2-C6_fun-type_DNA-bd_sf"/>
</dbReference>
<dbReference type="SUPFAM" id="SSF57701">
    <property type="entry name" value="Zn2/Cys6 DNA-binding domain"/>
    <property type="match status" value="1"/>
</dbReference>
<proteinExistence type="predicted"/>
<keyword evidence="2" id="KW-0479">Metal-binding</keyword>
<feature type="region of interest" description="Disordered" evidence="4">
    <location>
        <begin position="65"/>
        <end position="90"/>
    </location>
</feature>
<gene>
    <name evidence="6" type="ORF">ISF_01082</name>
</gene>
<comment type="subcellular location">
    <subcellularLocation>
        <location evidence="1">Nucleus</location>
    </subcellularLocation>
</comment>
<organism evidence="6 7">
    <name type="scientific">Cordyceps fumosorosea (strain ARSEF 2679)</name>
    <name type="common">Isaria fumosorosea</name>
    <dbReference type="NCBI Taxonomy" id="1081104"/>
    <lineage>
        <taxon>Eukaryota</taxon>
        <taxon>Fungi</taxon>
        <taxon>Dikarya</taxon>
        <taxon>Ascomycota</taxon>
        <taxon>Pezizomycotina</taxon>
        <taxon>Sordariomycetes</taxon>
        <taxon>Hypocreomycetidae</taxon>
        <taxon>Hypocreales</taxon>
        <taxon>Cordycipitaceae</taxon>
        <taxon>Cordyceps</taxon>
    </lineage>
</organism>
<dbReference type="Gene3D" id="4.10.240.10">
    <property type="entry name" value="Zn(2)-C6 fungal-type DNA-binding domain"/>
    <property type="match status" value="1"/>
</dbReference>
<sequence>MPYPPAPRVAQQLRPNGSQAACDPCRARKVACDHARPSCSRCRSKNRGSECFYSANAARRVKNVSNGTVLPGPGPGPDTTLLPSPSDAQSAVAPSIVATASALSSSLPSQQHNSYRPSKRPRPNTSIGYNSAFDEARPELLFGTLHTNLYGHFSPTIQPEQDRRVIFAELPLPVRETCMAVLRALPGQRDAQMTYIDGDFQAKGWLHLAAHRIVRWLQAVLAEVPGRGEQETLERVAEVISTNTSRPLRGPFPDWESWLNCFVGANTRWESIGYLWTHMESISDILDALIPRKLVRSENCKSDQIAKYHVDSCIRLARQFTEESDLLAELYRRRSILVSMVDGESVIYVWASLGLPMWEAHGANVAYMVFLGLHAQENTSQYTPTAWSENNRRMAAGTFVFDKLGVMLTGRPPLISHRYYTAPLPLDLRDEDLIAGSTTLANAINSLDERGWNTEGGLYSATVVRARTMMALIRDEVIELTMSNGRNPSLEYLMDLKDRQYTLVSEFPVSLRYDPQDLEAPHVDIHGLYMKIITQLEHLQNLFFIDRLLIRCGYAIRDNLLETSLGLAVLALHLWIHKDQFAGAVVARSFEWIMLSYGAPAAGILCQEVLGAGEHSKDPNIGRATVIQQLSLLVGFFDWVRPSMPNAKLCANCKAIIQQVLDQCLNTSPEDALPTFPVWDLSDQPDFSFELMDTFDWLRAAEE</sequence>
<dbReference type="EMBL" id="AZHB01000001">
    <property type="protein sequence ID" value="OAA74181.1"/>
    <property type="molecule type" value="Genomic_DNA"/>
</dbReference>
<evidence type="ECO:0000256" key="3">
    <source>
        <dbReference type="ARBA" id="ARBA00023242"/>
    </source>
</evidence>
<dbReference type="SMART" id="SM00066">
    <property type="entry name" value="GAL4"/>
    <property type="match status" value="1"/>
</dbReference>
<comment type="caution">
    <text evidence="6">The sequence shown here is derived from an EMBL/GenBank/DDBJ whole genome shotgun (WGS) entry which is preliminary data.</text>
</comment>
<dbReference type="InterPro" id="IPR050613">
    <property type="entry name" value="Sec_Metabolite_Reg"/>
</dbReference>
<dbReference type="CDD" id="cd12148">
    <property type="entry name" value="fungal_TF_MHR"/>
    <property type="match status" value="1"/>
</dbReference>
<dbReference type="InterPro" id="IPR001138">
    <property type="entry name" value="Zn2Cys6_DnaBD"/>
</dbReference>
<dbReference type="PROSITE" id="PS00463">
    <property type="entry name" value="ZN2_CY6_FUNGAL_1"/>
    <property type="match status" value="1"/>
</dbReference>
<dbReference type="GO" id="GO:0006351">
    <property type="term" value="P:DNA-templated transcription"/>
    <property type="evidence" value="ECO:0007669"/>
    <property type="project" value="InterPro"/>
</dbReference>
<evidence type="ECO:0000313" key="6">
    <source>
        <dbReference type="EMBL" id="OAA74181.1"/>
    </source>
</evidence>
<dbReference type="Pfam" id="PF04082">
    <property type="entry name" value="Fungal_trans"/>
    <property type="match status" value="1"/>
</dbReference>
<protein>
    <submittedName>
        <fullName evidence="6">Fungal transcriptional regulatory protein</fullName>
    </submittedName>
</protein>
<dbReference type="PROSITE" id="PS50048">
    <property type="entry name" value="ZN2_CY6_FUNGAL_2"/>
    <property type="match status" value="1"/>
</dbReference>
<keyword evidence="3" id="KW-0539">Nucleus</keyword>
<feature type="region of interest" description="Disordered" evidence="4">
    <location>
        <begin position="102"/>
        <end position="127"/>
    </location>
</feature>
<evidence type="ECO:0000313" key="7">
    <source>
        <dbReference type="Proteomes" id="UP000076744"/>
    </source>
</evidence>
<feature type="compositionally biased region" description="Low complexity" evidence="4">
    <location>
        <begin position="102"/>
        <end position="111"/>
    </location>
</feature>
<dbReference type="CDD" id="cd00067">
    <property type="entry name" value="GAL4"/>
    <property type="match status" value="1"/>
</dbReference>
<evidence type="ECO:0000256" key="1">
    <source>
        <dbReference type="ARBA" id="ARBA00004123"/>
    </source>
</evidence>